<dbReference type="AlphaFoldDB" id="A0A4Z2GLT4"/>
<reference evidence="3 4" key="1">
    <citation type="submission" date="2019-03" db="EMBL/GenBank/DDBJ databases">
        <title>First draft genome of Liparis tanakae, snailfish: a comprehensive survey of snailfish specific genes.</title>
        <authorList>
            <person name="Kim W."/>
            <person name="Song I."/>
            <person name="Jeong J.-H."/>
            <person name="Kim D."/>
            <person name="Kim S."/>
            <person name="Ryu S."/>
            <person name="Song J.Y."/>
            <person name="Lee S.K."/>
        </authorList>
    </citation>
    <scope>NUCLEOTIDE SEQUENCE [LARGE SCALE GENOMIC DNA]</scope>
    <source>
        <tissue evidence="3">Muscle</tissue>
    </source>
</reference>
<name>A0A4Z2GLT4_9TELE</name>
<feature type="region of interest" description="Disordered" evidence="2">
    <location>
        <begin position="153"/>
        <end position="195"/>
    </location>
</feature>
<dbReference type="PANTHER" id="PTHR18916:SF44">
    <property type="entry name" value="CAP-GLY DOMAIN-CONTAINING LINKER PROTEIN 1"/>
    <property type="match status" value="1"/>
</dbReference>
<dbReference type="GO" id="GO:0005938">
    <property type="term" value="C:cell cortex"/>
    <property type="evidence" value="ECO:0007669"/>
    <property type="project" value="TreeGrafter"/>
</dbReference>
<dbReference type="GO" id="GO:0005634">
    <property type="term" value="C:nucleus"/>
    <property type="evidence" value="ECO:0007669"/>
    <property type="project" value="TreeGrafter"/>
</dbReference>
<feature type="compositionally biased region" description="Polar residues" evidence="2">
    <location>
        <begin position="186"/>
        <end position="195"/>
    </location>
</feature>
<dbReference type="PANTHER" id="PTHR18916">
    <property type="entry name" value="DYNACTIN 1-RELATED MICROTUBULE-BINDING"/>
    <property type="match status" value="1"/>
</dbReference>
<organism evidence="3 4">
    <name type="scientific">Liparis tanakae</name>
    <name type="common">Tanaka's snailfish</name>
    <dbReference type="NCBI Taxonomy" id="230148"/>
    <lineage>
        <taxon>Eukaryota</taxon>
        <taxon>Metazoa</taxon>
        <taxon>Chordata</taxon>
        <taxon>Craniata</taxon>
        <taxon>Vertebrata</taxon>
        <taxon>Euteleostomi</taxon>
        <taxon>Actinopterygii</taxon>
        <taxon>Neopterygii</taxon>
        <taxon>Teleostei</taxon>
        <taxon>Neoteleostei</taxon>
        <taxon>Acanthomorphata</taxon>
        <taxon>Eupercaria</taxon>
        <taxon>Perciformes</taxon>
        <taxon>Cottioidei</taxon>
        <taxon>Cottales</taxon>
        <taxon>Liparidae</taxon>
        <taxon>Liparis</taxon>
    </lineage>
</organism>
<dbReference type="OrthoDB" id="5412539at2759"/>
<keyword evidence="1" id="KW-0175">Coiled coil</keyword>
<dbReference type="InterPro" id="IPR036859">
    <property type="entry name" value="CAP-Gly_dom_sf"/>
</dbReference>
<dbReference type="Proteomes" id="UP000314294">
    <property type="component" value="Unassembled WGS sequence"/>
</dbReference>
<dbReference type="Gene3D" id="2.30.30.190">
    <property type="entry name" value="CAP Gly-rich-like domain"/>
    <property type="match status" value="1"/>
</dbReference>
<evidence type="ECO:0000313" key="4">
    <source>
        <dbReference type="Proteomes" id="UP000314294"/>
    </source>
</evidence>
<evidence type="ECO:0000313" key="3">
    <source>
        <dbReference type="EMBL" id="TNN54568.1"/>
    </source>
</evidence>
<dbReference type="SUPFAM" id="SSF74924">
    <property type="entry name" value="Cap-Gly domain"/>
    <property type="match status" value="1"/>
</dbReference>
<dbReference type="GO" id="GO:0051010">
    <property type="term" value="F:microtubule plus-end binding"/>
    <property type="evidence" value="ECO:0007669"/>
    <property type="project" value="TreeGrafter"/>
</dbReference>
<evidence type="ECO:0000256" key="2">
    <source>
        <dbReference type="SAM" id="MobiDB-lite"/>
    </source>
</evidence>
<feature type="coiled-coil region" evidence="1">
    <location>
        <begin position="202"/>
        <end position="229"/>
    </location>
</feature>
<keyword evidence="4" id="KW-1185">Reference proteome</keyword>
<sequence length="260" mass="27683">MANVAGAGVKASGRNMSTAKPSGIKGPSKIGRPPAAPKTNPSTAKVNAADKSDANGGEGEAEGAGESFQIGDRRSIAYTCQEINITFNDHDDQEGLLHDPSYAGYTTLQPRTRKQYFQCQPKYGLFAPVHKVTRIGFPSTTPAKAKTTVRKVVATPPGLKRSPSSSSISTMSSVASSVSAKPSRTGLLTETSSRYNRKISGTTALQEALKEKQQHIEQLMAERDMERAEVAKATGHVGEMEQEIGMLRDDQEQVGSPSAC</sequence>
<protein>
    <submittedName>
        <fullName evidence="3">CAP-Gly domain-containing linker protein 1</fullName>
    </submittedName>
</protein>
<feature type="region of interest" description="Disordered" evidence="2">
    <location>
        <begin position="1"/>
        <end position="68"/>
    </location>
</feature>
<accession>A0A4Z2GLT4</accession>
<proteinExistence type="predicted"/>
<dbReference type="EMBL" id="SRLO01000480">
    <property type="protein sequence ID" value="TNN54568.1"/>
    <property type="molecule type" value="Genomic_DNA"/>
</dbReference>
<feature type="compositionally biased region" description="Low complexity" evidence="2">
    <location>
        <begin position="162"/>
        <end position="183"/>
    </location>
</feature>
<dbReference type="GO" id="GO:0035371">
    <property type="term" value="C:microtubule plus-end"/>
    <property type="evidence" value="ECO:0007669"/>
    <property type="project" value="TreeGrafter"/>
</dbReference>
<dbReference type="GO" id="GO:0031116">
    <property type="term" value="P:positive regulation of microtubule polymerization"/>
    <property type="evidence" value="ECO:0007669"/>
    <property type="project" value="TreeGrafter"/>
</dbReference>
<comment type="caution">
    <text evidence="3">The sequence shown here is derived from an EMBL/GenBank/DDBJ whole genome shotgun (WGS) entry which is preliminary data.</text>
</comment>
<gene>
    <name evidence="3" type="primary">CLIP1_3</name>
    <name evidence="3" type="ORF">EYF80_035198</name>
</gene>
<evidence type="ECO:0000256" key="1">
    <source>
        <dbReference type="SAM" id="Coils"/>
    </source>
</evidence>
<dbReference type="GO" id="GO:0031122">
    <property type="term" value="P:cytoplasmic microtubule organization"/>
    <property type="evidence" value="ECO:0007669"/>
    <property type="project" value="TreeGrafter"/>
</dbReference>